<dbReference type="Pfam" id="PF00857">
    <property type="entry name" value="Isochorismatase"/>
    <property type="match status" value="1"/>
</dbReference>
<comment type="similarity">
    <text evidence="1">Belongs to the isochorismatase family.</text>
</comment>
<dbReference type="InterPro" id="IPR036380">
    <property type="entry name" value="Isochorismatase-like_sf"/>
</dbReference>
<dbReference type="Proteomes" id="UP000075714">
    <property type="component" value="Unassembled WGS sequence"/>
</dbReference>
<dbReference type="CDD" id="cd00431">
    <property type="entry name" value="cysteine_hydrolases"/>
    <property type="match status" value="1"/>
</dbReference>
<dbReference type="GO" id="GO:0016787">
    <property type="term" value="F:hydrolase activity"/>
    <property type="evidence" value="ECO:0007669"/>
    <property type="project" value="UniProtKB-KW"/>
</dbReference>
<proteinExistence type="inferred from homology"/>
<accession>A0A150GEV0</accession>
<dbReference type="SUPFAM" id="SSF52499">
    <property type="entry name" value="Isochorismatase-like hydrolases"/>
    <property type="match status" value="1"/>
</dbReference>
<dbReference type="AlphaFoldDB" id="A0A150GEV0"/>
<sequence>MLEKTVKLTEEARKKGITIIHAPIVFSDDYRELAPSPYGILGNVKAGGAFKASGWGGAICDSMKPAEGDVVVEGKRGLCGFASTNLDFILRQRGIRTVAVCGFLTNCCVESTMRSAYERGYNVITLTDCCAATSQEQHDAAVKFTYPMFSHPTTADEFLQKL</sequence>
<evidence type="ECO:0000313" key="5">
    <source>
        <dbReference type="Proteomes" id="UP000075714"/>
    </source>
</evidence>
<dbReference type="PANTHER" id="PTHR43540:SF16">
    <property type="entry name" value="ISOCHORISMATASE-LIKE DOMAIN-CONTAINING PROTEIN"/>
    <property type="match status" value="1"/>
</dbReference>
<evidence type="ECO:0000313" key="4">
    <source>
        <dbReference type="EMBL" id="KXZ48356.1"/>
    </source>
</evidence>
<evidence type="ECO:0000259" key="3">
    <source>
        <dbReference type="Pfam" id="PF00857"/>
    </source>
</evidence>
<dbReference type="OrthoDB" id="167809at2759"/>
<evidence type="ECO:0000256" key="1">
    <source>
        <dbReference type="ARBA" id="ARBA00006336"/>
    </source>
</evidence>
<protein>
    <recommendedName>
        <fullName evidence="3">Isochorismatase-like domain-containing protein</fullName>
    </recommendedName>
</protein>
<comment type="caution">
    <text evidence="4">The sequence shown here is derived from an EMBL/GenBank/DDBJ whole genome shotgun (WGS) entry which is preliminary data.</text>
</comment>
<dbReference type="PANTHER" id="PTHR43540">
    <property type="entry name" value="PEROXYUREIDOACRYLATE/UREIDOACRYLATE AMIDOHYDROLASE-RELATED"/>
    <property type="match status" value="1"/>
</dbReference>
<evidence type="ECO:0000256" key="2">
    <source>
        <dbReference type="ARBA" id="ARBA00022801"/>
    </source>
</evidence>
<name>A0A150GEV0_GONPE</name>
<feature type="domain" description="Isochorismatase-like" evidence="3">
    <location>
        <begin position="1"/>
        <end position="157"/>
    </location>
</feature>
<dbReference type="InterPro" id="IPR050272">
    <property type="entry name" value="Isochorismatase-like_hydrls"/>
</dbReference>
<reference evidence="5" key="1">
    <citation type="journal article" date="2016" name="Nat. Commun.">
        <title>The Gonium pectorale genome demonstrates co-option of cell cycle regulation during the evolution of multicellularity.</title>
        <authorList>
            <person name="Hanschen E.R."/>
            <person name="Marriage T.N."/>
            <person name="Ferris P.J."/>
            <person name="Hamaji T."/>
            <person name="Toyoda A."/>
            <person name="Fujiyama A."/>
            <person name="Neme R."/>
            <person name="Noguchi H."/>
            <person name="Minakuchi Y."/>
            <person name="Suzuki M."/>
            <person name="Kawai-Toyooka H."/>
            <person name="Smith D.R."/>
            <person name="Sparks H."/>
            <person name="Anderson J."/>
            <person name="Bakaric R."/>
            <person name="Luria V."/>
            <person name="Karger A."/>
            <person name="Kirschner M.W."/>
            <person name="Durand P.M."/>
            <person name="Michod R.E."/>
            <person name="Nozaki H."/>
            <person name="Olson B.J."/>
        </authorList>
    </citation>
    <scope>NUCLEOTIDE SEQUENCE [LARGE SCALE GENOMIC DNA]</scope>
    <source>
        <strain evidence="5">NIES-2863</strain>
    </source>
</reference>
<dbReference type="EMBL" id="LSYV01000029">
    <property type="protein sequence ID" value="KXZ48356.1"/>
    <property type="molecule type" value="Genomic_DNA"/>
</dbReference>
<gene>
    <name evidence="4" type="ORF">GPECTOR_28g763</name>
</gene>
<keyword evidence="2" id="KW-0378">Hydrolase</keyword>
<keyword evidence="5" id="KW-1185">Reference proteome</keyword>
<dbReference type="InterPro" id="IPR000868">
    <property type="entry name" value="Isochorismatase-like_dom"/>
</dbReference>
<dbReference type="Gene3D" id="3.40.50.850">
    <property type="entry name" value="Isochorismatase-like"/>
    <property type="match status" value="1"/>
</dbReference>
<organism evidence="4 5">
    <name type="scientific">Gonium pectorale</name>
    <name type="common">Green alga</name>
    <dbReference type="NCBI Taxonomy" id="33097"/>
    <lineage>
        <taxon>Eukaryota</taxon>
        <taxon>Viridiplantae</taxon>
        <taxon>Chlorophyta</taxon>
        <taxon>core chlorophytes</taxon>
        <taxon>Chlorophyceae</taxon>
        <taxon>CS clade</taxon>
        <taxon>Chlamydomonadales</taxon>
        <taxon>Volvocaceae</taxon>
        <taxon>Gonium</taxon>
    </lineage>
</organism>